<proteinExistence type="predicted"/>
<dbReference type="InterPro" id="IPR052791">
    <property type="entry name" value="SSM1_domain"/>
</dbReference>
<dbReference type="SUPFAM" id="SSF56784">
    <property type="entry name" value="HAD-like"/>
    <property type="match status" value="1"/>
</dbReference>
<dbReference type="OMA" id="RHHTIDP"/>
<dbReference type="Gene3D" id="1.10.150.450">
    <property type="match status" value="1"/>
</dbReference>
<organism evidence="1 2">
    <name type="scientific">Protomyces lactucae-debilis</name>
    <dbReference type="NCBI Taxonomy" id="2754530"/>
    <lineage>
        <taxon>Eukaryota</taxon>
        <taxon>Fungi</taxon>
        <taxon>Dikarya</taxon>
        <taxon>Ascomycota</taxon>
        <taxon>Taphrinomycotina</taxon>
        <taxon>Taphrinomycetes</taxon>
        <taxon>Taphrinales</taxon>
        <taxon>Protomycetaceae</taxon>
        <taxon>Protomyces</taxon>
    </lineage>
</organism>
<keyword evidence="2" id="KW-1185">Reference proteome</keyword>
<dbReference type="PANTHER" id="PTHR47438">
    <property type="entry name" value="PHOSPHATE METABOLISM PROTEIN 8-RELATED"/>
    <property type="match status" value="1"/>
</dbReference>
<accession>A0A1Y2FS35</accession>
<gene>
    <name evidence="1" type="ORF">BCR37DRAFT_343153</name>
</gene>
<dbReference type="EMBL" id="MCFI01000002">
    <property type="protein sequence ID" value="ORY86803.1"/>
    <property type="molecule type" value="Genomic_DNA"/>
</dbReference>
<dbReference type="NCBIfam" id="TIGR01509">
    <property type="entry name" value="HAD-SF-IA-v3"/>
    <property type="match status" value="1"/>
</dbReference>
<dbReference type="Proteomes" id="UP000193685">
    <property type="component" value="Unassembled WGS sequence"/>
</dbReference>
<dbReference type="SFLD" id="SFLDG01132">
    <property type="entry name" value="C1.5.3:_5'-Nucleotidase_Like"/>
    <property type="match status" value="1"/>
</dbReference>
<dbReference type="SFLD" id="SFLDS00003">
    <property type="entry name" value="Haloacid_Dehalogenase"/>
    <property type="match status" value="1"/>
</dbReference>
<comment type="caution">
    <text evidence="1">The sequence shown here is derived from an EMBL/GenBank/DDBJ whole genome shotgun (WGS) entry which is preliminary data.</text>
</comment>
<dbReference type="InterPro" id="IPR010237">
    <property type="entry name" value="Pyr-5-nucltdase"/>
</dbReference>
<dbReference type="GO" id="GO:0006206">
    <property type="term" value="P:pyrimidine nucleobase metabolic process"/>
    <property type="evidence" value="ECO:0007669"/>
    <property type="project" value="TreeGrafter"/>
</dbReference>
<dbReference type="STRING" id="56484.A0A1Y2FS35"/>
<dbReference type="InterPro" id="IPR036412">
    <property type="entry name" value="HAD-like_sf"/>
</dbReference>
<dbReference type="NCBIfam" id="TIGR01993">
    <property type="entry name" value="Pyr-5-nucltdase"/>
    <property type="match status" value="1"/>
</dbReference>
<evidence type="ECO:0000313" key="2">
    <source>
        <dbReference type="Proteomes" id="UP000193685"/>
    </source>
</evidence>
<dbReference type="OrthoDB" id="1065058at2759"/>
<dbReference type="RefSeq" id="XP_040727659.1">
    <property type="nucleotide sequence ID" value="XM_040867482.1"/>
</dbReference>
<name>A0A1Y2FS35_PROLT</name>
<dbReference type="GO" id="GO:0008252">
    <property type="term" value="F:nucleotidase activity"/>
    <property type="evidence" value="ECO:0007669"/>
    <property type="project" value="TreeGrafter"/>
</dbReference>
<dbReference type="GeneID" id="63784081"/>
<dbReference type="AlphaFoldDB" id="A0A1Y2FS35"/>
<dbReference type="SFLD" id="SFLDG01129">
    <property type="entry name" value="C1.5:_HAD__Beta-PGM__Phosphata"/>
    <property type="match status" value="1"/>
</dbReference>
<dbReference type="InterPro" id="IPR006439">
    <property type="entry name" value="HAD-SF_hydro_IA"/>
</dbReference>
<evidence type="ECO:0000313" key="1">
    <source>
        <dbReference type="EMBL" id="ORY86803.1"/>
    </source>
</evidence>
<reference evidence="1 2" key="1">
    <citation type="submission" date="2016-07" db="EMBL/GenBank/DDBJ databases">
        <title>Pervasive Adenine N6-methylation of Active Genes in Fungi.</title>
        <authorList>
            <consortium name="DOE Joint Genome Institute"/>
            <person name="Mondo S.J."/>
            <person name="Dannebaum R.O."/>
            <person name="Kuo R.C."/>
            <person name="Labutti K."/>
            <person name="Haridas S."/>
            <person name="Kuo A."/>
            <person name="Salamov A."/>
            <person name="Ahrendt S.R."/>
            <person name="Lipzen A."/>
            <person name="Sullivan W."/>
            <person name="Andreopoulos W.B."/>
            <person name="Clum A."/>
            <person name="Lindquist E."/>
            <person name="Daum C."/>
            <person name="Ramamoorthy G.K."/>
            <person name="Gryganskyi A."/>
            <person name="Culley D."/>
            <person name="Magnuson J.K."/>
            <person name="James T.Y."/>
            <person name="O'Malley M.A."/>
            <person name="Stajich J.E."/>
            <person name="Spatafora J.W."/>
            <person name="Visel A."/>
            <person name="Grigoriev I.V."/>
        </authorList>
    </citation>
    <scope>NUCLEOTIDE SEQUENCE [LARGE SCALE GENOMIC DNA]</scope>
    <source>
        <strain evidence="1 2">12-1054</strain>
    </source>
</reference>
<dbReference type="GO" id="GO:0009166">
    <property type="term" value="P:nucleotide catabolic process"/>
    <property type="evidence" value="ECO:0007669"/>
    <property type="project" value="TreeGrafter"/>
</dbReference>
<protein>
    <submittedName>
        <fullName evidence="1">HAD-like domain-containing protein</fullName>
    </submittedName>
</protein>
<sequence length="239" mass="27362">MSQTQQWCFFFDLDNTLYSQSLGISKLMGEKIQDYFTSSLPLDAEDARTLHHRYYKDYGLALQGLIKHHKIDPLHYNAHVDDALPLETILKPDPALRKLLESFDRRKVKLWILTNAYISHAKRALTLLGLDDIFEGITFCDYAKEPLLSKPDKAFFEIAMKEAGVTEKSHCLFVDDSLTNIEGAVRFGFKENIHFKEPLEHPTGAQTVPSDIKYTTIKALQELPSLYPHLFLQSTTLEA</sequence>
<dbReference type="InterPro" id="IPR023214">
    <property type="entry name" value="HAD_sf"/>
</dbReference>
<dbReference type="Pfam" id="PF00702">
    <property type="entry name" value="Hydrolase"/>
    <property type="match status" value="1"/>
</dbReference>
<dbReference type="Gene3D" id="3.40.50.1000">
    <property type="entry name" value="HAD superfamily/HAD-like"/>
    <property type="match status" value="1"/>
</dbReference>
<dbReference type="PANTHER" id="PTHR47438:SF1">
    <property type="entry name" value="PHOSPHATE METABOLISM PROTEIN 8-RELATED"/>
    <property type="match status" value="1"/>
</dbReference>